<evidence type="ECO:0000256" key="2">
    <source>
        <dbReference type="SAM" id="Phobius"/>
    </source>
</evidence>
<organism evidence="3 4">
    <name type="scientific">Penaeus vannamei</name>
    <name type="common">Whiteleg shrimp</name>
    <name type="synonym">Litopenaeus vannamei</name>
    <dbReference type="NCBI Taxonomy" id="6689"/>
    <lineage>
        <taxon>Eukaryota</taxon>
        <taxon>Metazoa</taxon>
        <taxon>Ecdysozoa</taxon>
        <taxon>Arthropoda</taxon>
        <taxon>Crustacea</taxon>
        <taxon>Multicrustacea</taxon>
        <taxon>Malacostraca</taxon>
        <taxon>Eumalacostraca</taxon>
        <taxon>Eucarida</taxon>
        <taxon>Decapoda</taxon>
        <taxon>Dendrobranchiata</taxon>
        <taxon>Penaeoidea</taxon>
        <taxon>Penaeidae</taxon>
        <taxon>Penaeus</taxon>
    </lineage>
</organism>
<dbReference type="EMBL" id="QCYY01002565">
    <property type="protein sequence ID" value="ROT69418.1"/>
    <property type="molecule type" value="Genomic_DNA"/>
</dbReference>
<feature type="region of interest" description="Disordered" evidence="1">
    <location>
        <begin position="312"/>
        <end position="354"/>
    </location>
</feature>
<feature type="transmembrane region" description="Helical" evidence="2">
    <location>
        <begin position="75"/>
        <end position="100"/>
    </location>
</feature>
<accession>A0A3R7NXE9</accession>
<keyword evidence="4" id="KW-1185">Reference proteome</keyword>
<evidence type="ECO:0000313" key="3">
    <source>
        <dbReference type="EMBL" id="ROT69418.1"/>
    </source>
</evidence>
<feature type="transmembrane region" description="Helical" evidence="2">
    <location>
        <begin position="20"/>
        <end position="45"/>
    </location>
</feature>
<evidence type="ECO:0000313" key="4">
    <source>
        <dbReference type="Proteomes" id="UP000283509"/>
    </source>
</evidence>
<reference evidence="3 4" key="2">
    <citation type="submission" date="2019-01" db="EMBL/GenBank/DDBJ databases">
        <title>The decoding of complex shrimp genome reveals the adaptation for benthos swimmer, frequently molting mechanism and breeding impact on genome.</title>
        <authorList>
            <person name="Sun Y."/>
            <person name="Gao Y."/>
            <person name="Yu Y."/>
        </authorList>
    </citation>
    <scope>NUCLEOTIDE SEQUENCE [LARGE SCALE GENOMIC DNA]</scope>
    <source>
        <tissue evidence="3">Muscle</tissue>
    </source>
</reference>
<dbReference type="AlphaFoldDB" id="A0A3R7NXE9"/>
<proteinExistence type="predicted"/>
<sequence>MHSPKSLSPLLLPTSFSASLLTPYTLIFVFLLHLLSLSLIISLVLPSLTSPLFLAFMLSFSLSLASPLLSLSHFLFFLFSLFLSSLFSSSLPFFFFVFLLSPFLSSLFSFSLPFFLSRFPLISLSLFLAFSSSPFLSSSLSSPLSFSHPRFSLFSLLFLSLSSPPATFSLLLPRFLTHYPPPPHPLPTPLLTPSPHPSSPPPHTPPHPLPTPLLTPSPLLPSPHPLPTPSALPPSLWRQDRRGRGTWWGIPGVIFKGLVGQASVSAIASTKGGSLERIKETHPYSFPEVAKGACGFLLHGLLPPSTGLVGGVLHPTSASHRREGESATAQPPDESRSTKLEPQRHNQAPKRPVKTGWLGCDGCSNYVITRYNVSPSPPHLLLTSLPAPHPSSSLRILETNTDPARLINLLRPRLTAAHNPVSGRQ</sequence>
<dbReference type="Proteomes" id="UP000283509">
    <property type="component" value="Unassembled WGS sequence"/>
</dbReference>
<keyword evidence="2" id="KW-1133">Transmembrane helix</keyword>
<feature type="compositionally biased region" description="Basic and acidic residues" evidence="1">
    <location>
        <begin position="333"/>
        <end position="344"/>
    </location>
</feature>
<gene>
    <name evidence="3" type="ORF">C7M84_012382</name>
</gene>
<evidence type="ECO:0000256" key="1">
    <source>
        <dbReference type="SAM" id="MobiDB-lite"/>
    </source>
</evidence>
<comment type="caution">
    <text evidence="3">The sequence shown here is derived from an EMBL/GenBank/DDBJ whole genome shotgun (WGS) entry which is preliminary data.</text>
</comment>
<feature type="region of interest" description="Disordered" evidence="1">
    <location>
        <begin position="186"/>
        <end position="225"/>
    </location>
</feature>
<name>A0A3R7NXE9_PENVA</name>
<keyword evidence="2" id="KW-0812">Transmembrane</keyword>
<reference evidence="3 4" key="1">
    <citation type="submission" date="2018-04" db="EMBL/GenBank/DDBJ databases">
        <authorList>
            <person name="Zhang X."/>
            <person name="Yuan J."/>
            <person name="Li F."/>
            <person name="Xiang J."/>
        </authorList>
    </citation>
    <scope>NUCLEOTIDE SEQUENCE [LARGE SCALE GENOMIC DNA]</scope>
    <source>
        <tissue evidence="3">Muscle</tissue>
    </source>
</reference>
<protein>
    <submittedName>
        <fullName evidence="3">Uncharacterized protein</fullName>
    </submittedName>
</protein>
<keyword evidence="2" id="KW-0472">Membrane</keyword>